<feature type="compositionally biased region" description="Basic and acidic residues" evidence="10">
    <location>
        <begin position="53"/>
        <end position="66"/>
    </location>
</feature>
<dbReference type="CTD" id="64960"/>
<comment type="similarity">
    <text evidence="2 9">Belongs to the universal ribosomal protein uS15 family.</text>
</comment>
<dbReference type="RefSeq" id="XP_018596500.1">
    <property type="nucleotide sequence ID" value="XM_018740984.1"/>
</dbReference>
<evidence type="ECO:0000256" key="7">
    <source>
        <dbReference type="ARBA" id="ARBA00035249"/>
    </source>
</evidence>
<dbReference type="InterPro" id="IPR000589">
    <property type="entry name" value="Ribosomal_uS15"/>
</dbReference>
<dbReference type="HAMAP" id="MF_01343_B">
    <property type="entry name" value="Ribosomal_uS15_B"/>
    <property type="match status" value="1"/>
</dbReference>
<evidence type="ECO:0000313" key="11">
    <source>
        <dbReference type="Ensembl" id="ENSSFOP00015008843.1"/>
    </source>
</evidence>
<accession>A0A8C9R520</accession>
<dbReference type="GeneID" id="108927576"/>
<dbReference type="Gene3D" id="1.10.287.10">
    <property type="entry name" value="S15/NS1, RNA-binding"/>
    <property type="match status" value="1"/>
</dbReference>
<dbReference type="OrthoDB" id="441444at2759"/>
<evidence type="ECO:0000256" key="2">
    <source>
        <dbReference type="ARBA" id="ARBA00008434"/>
    </source>
</evidence>
<dbReference type="PANTHER" id="PTHR46685:SF1">
    <property type="entry name" value="SMALL RIBOSOMAL SUBUNIT PROTEIN US15M"/>
    <property type="match status" value="1"/>
</dbReference>
<evidence type="ECO:0000256" key="1">
    <source>
        <dbReference type="ARBA" id="ARBA00004173"/>
    </source>
</evidence>
<keyword evidence="4 9" id="KW-0689">Ribosomal protein</keyword>
<reference evidence="11 12" key="1">
    <citation type="submission" date="2019-04" db="EMBL/GenBank/DDBJ databases">
        <authorList>
            <consortium name="Wellcome Sanger Institute Data Sharing"/>
        </authorList>
    </citation>
    <scope>NUCLEOTIDE SEQUENCE [LARGE SCALE GENOMIC DNA]</scope>
</reference>
<dbReference type="Pfam" id="PF00312">
    <property type="entry name" value="Ribosomal_S15"/>
    <property type="match status" value="1"/>
</dbReference>
<dbReference type="InterPro" id="IPR005290">
    <property type="entry name" value="Ribosomal_uS15_bac-type"/>
</dbReference>
<keyword evidence="5" id="KW-0496">Mitochondrion</keyword>
<dbReference type="GO" id="GO:0003735">
    <property type="term" value="F:structural constituent of ribosome"/>
    <property type="evidence" value="ECO:0007669"/>
    <property type="project" value="InterPro"/>
</dbReference>
<dbReference type="GO" id="GO:0005763">
    <property type="term" value="C:mitochondrial small ribosomal subunit"/>
    <property type="evidence" value="ECO:0007669"/>
    <property type="project" value="TreeGrafter"/>
</dbReference>
<dbReference type="GO" id="GO:0003723">
    <property type="term" value="F:RNA binding"/>
    <property type="evidence" value="ECO:0007669"/>
    <property type="project" value="TreeGrafter"/>
</dbReference>
<feature type="region of interest" description="Disordered" evidence="10">
    <location>
        <begin position="47"/>
        <end position="66"/>
    </location>
</feature>
<evidence type="ECO:0000256" key="6">
    <source>
        <dbReference type="ARBA" id="ARBA00023274"/>
    </source>
</evidence>
<comment type="subcellular location">
    <subcellularLocation>
        <location evidence="1">Mitochondrion</location>
    </subcellularLocation>
</comment>
<dbReference type="KEGG" id="sfm:108927576"/>
<dbReference type="InterPro" id="IPR009068">
    <property type="entry name" value="uS15_NS1_RNA-bd_sf"/>
</dbReference>
<dbReference type="SUPFAM" id="SSF47060">
    <property type="entry name" value="S15/NS1 RNA-binding domain"/>
    <property type="match status" value="1"/>
</dbReference>
<evidence type="ECO:0000256" key="8">
    <source>
        <dbReference type="ARBA" id="ARBA00035528"/>
    </source>
</evidence>
<dbReference type="InterPro" id="IPR052137">
    <property type="entry name" value="uS15_ribosomal"/>
</dbReference>
<reference evidence="11" key="3">
    <citation type="submission" date="2025-09" db="UniProtKB">
        <authorList>
            <consortium name="Ensembl"/>
        </authorList>
    </citation>
    <scope>IDENTIFICATION</scope>
</reference>
<name>A0A8C9R520_SCLFO</name>
<organism evidence="11 12">
    <name type="scientific">Scleropages formosus</name>
    <name type="common">Asian bonytongue</name>
    <name type="synonym">Osteoglossum formosum</name>
    <dbReference type="NCBI Taxonomy" id="113540"/>
    <lineage>
        <taxon>Eukaryota</taxon>
        <taxon>Metazoa</taxon>
        <taxon>Chordata</taxon>
        <taxon>Craniata</taxon>
        <taxon>Vertebrata</taxon>
        <taxon>Euteleostomi</taxon>
        <taxon>Actinopterygii</taxon>
        <taxon>Neopterygii</taxon>
        <taxon>Teleostei</taxon>
        <taxon>Osteoglossocephala</taxon>
        <taxon>Osteoglossomorpha</taxon>
        <taxon>Osteoglossiformes</taxon>
        <taxon>Osteoglossidae</taxon>
        <taxon>Scleropages</taxon>
    </lineage>
</organism>
<dbReference type="Proteomes" id="UP000694397">
    <property type="component" value="Chromosome 19"/>
</dbReference>
<proteinExistence type="inferred from homology"/>
<dbReference type="PANTHER" id="PTHR46685">
    <property type="entry name" value="28S RIBOSOMAL PROTEIN S15, MITOCHONDRIAL"/>
    <property type="match status" value="1"/>
</dbReference>
<evidence type="ECO:0000256" key="4">
    <source>
        <dbReference type="ARBA" id="ARBA00022980"/>
    </source>
</evidence>
<sequence>MLRALRCSSFVLSKCVLQPGLLTLSAKRGLPPLPLLRPLTPESSSCFTRRRCRDSDPRTQDGHGKESLAVQAVRHYARPSRRKNVPPSQLDDLPPMMLKKDYAEVPLINTSDDLVKRLLSLEFACHRDKLRLKEDQLVAKVRRDEHDRSSTEVKVALLTAQIRNYHEHLQTHPKDKANKRRMLMAIDRRKKYLKYLRFTRYSTFESVCQKLDITYTLPPAYYRRLTRRWRAKKALCMKVFEVIQRRKAREWGRLKQATLSATGEAEKTELTHEKAQGTTA</sequence>
<evidence type="ECO:0000256" key="5">
    <source>
        <dbReference type="ARBA" id="ARBA00023128"/>
    </source>
</evidence>
<dbReference type="NCBIfam" id="TIGR00952">
    <property type="entry name" value="S15_bact"/>
    <property type="match status" value="1"/>
</dbReference>
<dbReference type="Ensembl" id="ENSSFOT00015008968.2">
    <property type="protein sequence ID" value="ENSSFOP00015008843.1"/>
    <property type="gene ID" value="ENSSFOG00015005771.2"/>
</dbReference>
<evidence type="ECO:0000256" key="10">
    <source>
        <dbReference type="SAM" id="MobiDB-lite"/>
    </source>
</evidence>
<reference evidence="11" key="2">
    <citation type="submission" date="2025-08" db="UniProtKB">
        <authorList>
            <consortium name="Ensembl"/>
        </authorList>
    </citation>
    <scope>IDENTIFICATION</scope>
</reference>
<dbReference type="CDD" id="cd00353">
    <property type="entry name" value="Ribosomal_S15p_S13e"/>
    <property type="match status" value="1"/>
</dbReference>
<gene>
    <name evidence="11" type="primary">MRPS15</name>
    <name evidence="11" type="synonym">mrps15</name>
</gene>
<evidence type="ECO:0000313" key="12">
    <source>
        <dbReference type="Proteomes" id="UP000694397"/>
    </source>
</evidence>
<protein>
    <recommendedName>
        <fullName evidence="7">Small ribosomal subunit protein uS15m</fullName>
    </recommendedName>
    <alternativeName>
        <fullName evidence="8">28S ribosomal protein S15, mitochondrial</fullName>
    </alternativeName>
</protein>
<evidence type="ECO:0000256" key="9">
    <source>
        <dbReference type="RuleBase" id="RU003919"/>
    </source>
</evidence>
<dbReference type="GeneTree" id="ENSGT00390000001737"/>
<keyword evidence="12" id="KW-1185">Reference proteome</keyword>
<dbReference type="GO" id="GO:0032543">
    <property type="term" value="P:mitochondrial translation"/>
    <property type="evidence" value="ECO:0007669"/>
    <property type="project" value="TreeGrafter"/>
</dbReference>
<keyword evidence="3" id="KW-0809">Transit peptide</keyword>
<dbReference type="AlphaFoldDB" id="A0A8C9R520"/>
<keyword evidence="6 9" id="KW-0687">Ribonucleoprotein</keyword>
<evidence type="ECO:0000256" key="3">
    <source>
        <dbReference type="ARBA" id="ARBA00022946"/>
    </source>
</evidence>
<dbReference type="SMART" id="SM01387">
    <property type="entry name" value="Ribosomal_S15"/>
    <property type="match status" value="1"/>
</dbReference>